<comment type="caution">
    <text evidence="1">The sequence shown here is derived from an EMBL/GenBank/DDBJ whole genome shotgun (WGS) entry which is preliminary data.</text>
</comment>
<dbReference type="Proteomes" id="UP000826656">
    <property type="component" value="Unassembled WGS sequence"/>
</dbReference>
<sequence>MAMEADRNPSGIEGTLKPHNLHLGYQQQRQGNYRRGVGDQDGLARMRMVVIAMSVDIGKQRKNIIGRVSLIYLGTQVILLQ</sequence>
<proteinExistence type="predicted"/>
<dbReference type="EMBL" id="JAIVGD010000018">
    <property type="protein sequence ID" value="KAH0754277.1"/>
    <property type="molecule type" value="Genomic_DNA"/>
</dbReference>
<protein>
    <submittedName>
        <fullName evidence="1">Uncharacterized protein</fullName>
    </submittedName>
</protein>
<evidence type="ECO:0000313" key="2">
    <source>
        <dbReference type="Proteomes" id="UP000826656"/>
    </source>
</evidence>
<evidence type="ECO:0000313" key="1">
    <source>
        <dbReference type="EMBL" id="KAH0754277.1"/>
    </source>
</evidence>
<organism evidence="1 2">
    <name type="scientific">Solanum tuberosum</name>
    <name type="common">Potato</name>
    <dbReference type="NCBI Taxonomy" id="4113"/>
    <lineage>
        <taxon>Eukaryota</taxon>
        <taxon>Viridiplantae</taxon>
        <taxon>Streptophyta</taxon>
        <taxon>Embryophyta</taxon>
        <taxon>Tracheophyta</taxon>
        <taxon>Spermatophyta</taxon>
        <taxon>Magnoliopsida</taxon>
        <taxon>eudicotyledons</taxon>
        <taxon>Gunneridae</taxon>
        <taxon>Pentapetalae</taxon>
        <taxon>asterids</taxon>
        <taxon>lamiids</taxon>
        <taxon>Solanales</taxon>
        <taxon>Solanaceae</taxon>
        <taxon>Solanoideae</taxon>
        <taxon>Solaneae</taxon>
        <taxon>Solanum</taxon>
    </lineage>
</organism>
<keyword evidence="2" id="KW-1185">Reference proteome</keyword>
<gene>
    <name evidence="1" type="ORF">KY290_024547</name>
</gene>
<name>A0ABQ7UR15_SOLTU</name>
<accession>A0ABQ7UR15</accession>
<reference evidence="1 2" key="1">
    <citation type="journal article" date="2021" name="bioRxiv">
        <title>Chromosome-scale and haplotype-resolved genome assembly of a tetraploid potato cultivar.</title>
        <authorList>
            <person name="Sun H."/>
            <person name="Jiao W.-B."/>
            <person name="Krause K."/>
            <person name="Campoy J.A."/>
            <person name="Goel M."/>
            <person name="Folz-Donahue K."/>
            <person name="Kukat C."/>
            <person name="Huettel B."/>
            <person name="Schneeberger K."/>
        </authorList>
    </citation>
    <scope>NUCLEOTIDE SEQUENCE [LARGE SCALE GENOMIC DNA]</scope>
    <source>
        <strain evidence="1">SolTubOtavaFocal</strain>
        <tissue evidence="1">Leaves</tissue>
    </source>
</reference>